<feature type="transmembrane region" description="Helical" evidence="1">
    <location>
        <begin position="54"/>
        <end position="72"/>
    </location>
</feature>
<dbReference type="PANTHER" id="PTHR30354">
    <property type="entry name" value="GNT FAMILY GLUCONATE TRANSPORTER"/>
    <property type="match status" value="1"/>
</dbReference>
<dbReference type="InterPro" id="IPR003474">
    <property type="entry name" value="Glcn_transporter"/>
</dbReference>
<feature type="transmembrane region" description="Helical" evidence="1">
    <location>
        <begin position="340"/>
        <end position="362"/>
    </location>
</feature>
<evidence type="ECO:0000256" key="1">
    <source>
        <dbReference type="SAM" id="Phobius"/>
    </source>
</evidence>
<dbReference type="RefSeq" id="WP_200234586.1">
    <property type="nucleotide sequence ID" value="NZ_NRRV01000008.1"/>
</dbReference>
<organism evidence="2 3">
    <name type="scientific">Thiohalocapsa halophila</name>
    <dbReference type="NCBI Taxonomy" id="69359"/>
    <lineage>
        <taxon>Bacteria</taxon>
        <taxon>Pseudomonadati</taxon>
        <taxon>Pseudomonadota</taxon>
        <taxon>Gammaproteobacteria</taxon>
        <taxon>Chromatiales</taxon>
        <taxon>Chromatiaceae</taxon>
        <taxon>Thiohalocapsa</taxon>
    </lineage>
</organism>
<comment type="caution">
    <text evidence="2">The sequence shown here is derived from an EMBL/GenBank/DDBJ whole genome shotgun (WGS) entry which is preliminary data.</text>
</comment>
<keyword evidence="1" id="KW-1133">Transmembrane helix</keyword>
<protein>
    <submittedName>
        <fullName evidence="2">Transporter</fullName>
    </submittedName>
</protein>
<feature type="transmembrane region" description="Helical" evidence="1">
    <location>
        <begin position="139"/>
        <end position="156"/>
    </location>
</feature>
<gene>
    <name evidence="2" type="ORF">CKO31_04875</name>
</gene>
<feature type="transmembrane region" description="Helical" evidence="1">
    <location>
        <begin position="382"/>
        <end position="402"/>
    </location>
</feature>
<reference evidence="2 3" key="1">
    <citation type="journal article" date="2020" name="Microorganisms">
        <title>Osmotic Adaptation and Compatible Solute Biosynthesis of Phototrophic Bacteria as Revealed from Genome Analyses.</title>
        <authorList>
            <person name="Imhoff J.F."/>
            <person name="Rahn T."/>
            <person name="Kunzel S."/>
            <person name="Keller A."/>
            <person name="Neulinger S.C."/>
        </authorList>
    </citation>
    <scope>NUCLEOTIDE SEQUENCE [LARGE SCALE GENOMIC DNA]</scope>
    <source>
        <strain evidence="2 3">DSM 6210</strain>
    </source>
</reference>
<sequence>MGLLGILLGLGLLIWLAYRGWSVLLLTPLAAMLAAAFAFEPLLANWTQTFMTGAAGFIAQFFPIFLLGALFGKLMEDSGSVRTVAGFIGDKLGPRRGILAVVLAGALVTYGGVSLFVAFFVLVPMATALFRDAGIPRRLMPAAIALGTSTFTMSMLPGTPAVQNAIPMPFFGTTPFAAPVLGLIATAITLVFGLWWLGLMEAAARKRGEGFEAEAGGTASAEQAAEDLVVRERATVTREFDPAEVQRGGACTDRPGVLVAALPLVVVLAVNLTMTALVLPNLDLGFLAEERFGPTTPAAVSGIWSVSVALATAILVLIALNRRRLTDLRASVDAGVNASVLPIVSVASLVGFGTVVAALPAFELVRDWVLGIEGGPLVSLAVSTNVLAALTGSASGGLTIALEALGETYMALAADLGIDPALMHRVAVIGAGTLDMLPHNGAVVTLLAVCGTTHRESYRDIVMVAIVGALFALAAVIVLGTLLGSF</sequence>
<feature type="transmembrane region" description="Helical" evidence="1">
    <location>
        <begin position="98"/>
        <end position="127"/>
    </location>
</feature>
<keyword evidence="1" id="KW-0472">Membrane</keyword>
<proteinExistence type="predicted"/>
<accession>A0ABS1CEZ4</accession>
<feature type="transmembrane region" description="Helical" evidence="1">
    <location>
        <begin position="257"/>
        <end position="279"/>
    </location>
</feature>
<dbReference type="PANTHER" id="PTHR30354:SF7">
    <property type="entry name" value="BLL7963 PROTEIN"/>
    <property type="match status" value="1"/>
</dbReference>
<dbReference type="EMBL" id="NRRV01000008">
    <property type="protein sequence ID" value="MBK1630084.1"/>
    <property type="molecule type" value="Genomic_DNA"/>
</dbReference>
<evidence type="ECO:0000313" key="3">
    <source>
        <dbReference type="Proteomes" id="UP000748752"/>
    </source>
</evidence>
<feature type="transmembrane region" description="Helical" evidence="1">
    <location>
        <begin position="176"/>
        <end position="197"/>
    </location>
</feature>
<evidence type="ECO:0000313" key="2">
    <source>
        <dbReference type="EMBL" id="MBK1630084.1"/>
    </source>
</evidence>
<dbReference type="Pfam" id="PF02447">
    <property type="entry name" value="GntP_permease"/>
    <property type="match status" value="1"/>
</dbReference>
<feature type="transmembrane region" description="Helical" evidence="1">
    <location>
        <begin position="299"/>
        <end position="320"/>
    </location>
</feature>
<keyword evidence="3" id="KW-1185">Reference proteome</keyword>
<dbReference type="Proteomes" id="UP000748752">
    <property type="component" value="Unassembled WGS sequence"/>
</dbReference>
<keyword evidence="1" id="KW-0812">Transmembrane</keyword>
<feature type="transmembrane region" description="Helical" evidence="1">
    <location>
        <begin position="461"/>
        <end position="483"/>
    </location>
</feature>
<name>A0ABS1CEZ4_9GAMM</name>